<comment type="caution">
    <text evidence="1">The sequence shown here is derived from an EMBL/GenBank/DDBJ whole genome shotgun (WGS) entry which is preliminary data.</text>
</comment>
<evidence type="ECO:0000313" key="2">
    <source>
        <dbReference type="Proteomes" id="UP001549291"/>
    </source>
</evidence>
<protein>
    <recommendedName>
        <fullName evidence="3">Transposase</fullName>
    </recommendedName>
</protein>
<reference evidence="1 2" key="1">
    <citation type="submission" date="2024-06" db="EMBL/GenBank/DDBJ databases">
        <title>Genomic Encyclopedia of Type Strains, Phase V (KMG-V): Genome sequencing to study the core and pangenomes of soil and plant-associated prokaryotes.</title>
        <authorList>
            <person name="Whitman W."/>
        </authorList>
    </citation>
    <scope>NUCLEOTIDE SEQUENCE [LARGE SCALE GENOMIC DNA]</scope>
    <source>
        <strain evidence="1 2">USDA 160</strain>
    </source>
</reference>
<evidence type="ECO:0008006" key="3">
    <source>
        <dbReference type="Google" id="ProtNLM"/>
    </source>
</evidence>
<name>A0ABV2RK29_BRAJP</name>
<evidence type="ECO:0000313" key="1">
    <source>
        <dbReference type="EMBL" id="MET4717293.1"/>
    </source>
</evidence>
<dbReference type="Proteomes" id="UP001549291">
    <property type="component" value="Unassembled WGS sequence"/>
</dbReference>
<sequence length="43" mass="4811">MAVKDAAQVLVGDELRELAFQSRLDLAAPFPELRSMKGRPRAR</sequence>
<gene>
    <name evidence="1" type="ORF">ABIF63_001399</name>
</gene>
<accession>A0ABV2RK29</accession>
<proteinExistence type="predicted"/>
<organism evidence="1 2">
    <name type="scientific">Bradyrhizobium japonicum</name>
    <dbReference type="NCBI Taxonomy" id="375"/>
    <lineage>
        <taxon>Bacteria</taxon>
        <taxon>Pseudomonadati</taxon>
        <taxon>Pseudomonadota</taxon>
        <taxon>Alphaproteobacteria</taxon>
        <taxon>Hyphomicrobiales</taxon>
        <taxon>Nitrobacteraceae</taxon>
        <taxon>Bradyrhizobium</taxon>
    </lineage>
</organism>
<dbReference type="EMBL" id="JBEPTQ010000002">
    <property type="protein sequence ID" value="MET4717293.1"/>
    <property type="molecule type" value="Genomic_DNA"/>
</dbReference>
<keyword evidence="2" id="KW-1185">Reference proteome</keyword>